<feature type="transmembrane region" description="Helical" evidence="1">
    <location>
        <begin position="43"/>
        <end position="65"/>
    </location>
</feature>
<dbReference type="Proteomes" id="UP001589654">
    <property type="component" value="Unassembled WGS sequence"/>
</dbReference>
<feature type="transmembrane region" description="Helical" evidence="1">
    <location>
        <begin position="12"/>
        <end position="31"/>
    </location>
</feature>
<comment type="caution">
    <text evidence="2">The sequence shown here is derived from an EMBL/GenBank/DDBJ whole genome shotgun (WGS) entry which is preliminary data.</text>
</comment>
<keyword evidence="1" id="KW-0812">Transmembrane</keyword>
<keyword evidence="1" id="KW-0472">Membrane</keyword>
<dbReference type="RefSeq" id="WP_290246348.1">
    <property type="nucleotide sequence ID" value="NZ_JAUFQT010000001.1"/>
</dbReference>
<keyword evidence="1" id="KW-1133">Transmembrane helix</keyword>
<protein>
    <submittedName>
        <fullName evidence="2">Uncharacterized protein</fullName>
    </submittedName>
</protein>
<name>A0ABV5J6C2_9BACT</name>
<evidence type="ECO:0000256" key="1">
    <source>
        <dbReference type="SAM" id="Phobius"/>
    </source>
</evidence>
<evidence type="ECO:0000313" key="3">
    <source>
        <dbReference type="Proteomes" id="UP001589654"/>
    </source>
</evidence>
<evidence type="ECO:0000313" key="2">
    <source>
        <dbReference type="EMBL" id="MFB9211715.1"/>
    </source>
</evidence>
<organism evidence="2 3">
    <name type="scientific">Echinicola jeungdonensis</name>
    <dbReference type="NCBI Taxonomy" id="709343"/>
    <lineage>
        <taxon>Bacteria</taxon>
        <taxon>Pseudomonadati</taxon>
        <taxon>Bacteroidota</taxon>
        <taxon>Cytophagia</taxon>
        <taxon>Cytophagales</taxon>
        <taxon>Cyclobacteriaceae</taxon>
        <taxon>Echinicola</taxon>
    </lineage>
</organism>
<gene>
    <name evidence="2" type="ORF">ACFFUR_07845</name>
</gene>
<proteinExistence type="predicted"/>
<reference evidence="2 3" key="1">
    <citation type="submission" date="2024-09" db="EMBL/GenBank/DDBJ databases">
        <authorList>
            <person name="Sun Q."/>
            <person name="Mori K."/>
        </authorList>
    </citation>
    <scope>NUCLEOTIDE SEQUENCE [LARGE SCALE GENOMIC DNA]</scope>
    <source>
        <strain evidence="2 3">CECT 7682</strain>
    </source>
</reference>
<accession>A0ABV5J6C2</accession>
<keyword evidence="3" id="KW-1185">Reference proteome</keyword>
<dbReference type="EMBL" id="JBHMEW010000052">
    <property type="protein sequence ID" value="MFB9211715.1"/>
    <property type="molecule type" value="Genomic_DNA"/>
</dbReference>
<sequence length="128" mass="14851">MNNFVTYIENNFSHFKLISLFLLGYVLVSHYRPFQNELGFFDFGLADSGAGLVSLVFVYFLLTPLNTTQEKANENAFLVLFIYLSQELFCYFFPGLIGSFDFKDMLYYCLGFILVYCFDMKSRGNIAH</sequence>
<feature type="transmembrane region" description="Helical" evidence="1">
    <location>
        <begin position="77"/>
        <end position="99"/>
    </location>
</feature>